<evidence type="ECO:0000313" key="2">
    <source>
        <dbReference type="Proteomes" id="UP000186922"/>
    </source>
</evidence>
<sequence>MSSLAFGRSRVKLIGKSTISLCDVFRSLNRLFLADSTGKHSCRAEDCETSTFGFDPQLVWWATTVVRRRPLITAKIPTALPFGTAFLVPAFNFFGTVSLDTAAGLGYTENHDASAHLAHLFGTRESRERFTAVGTLRYRLPLRNLTPRTYPR</sequence>
<protein>
    <submittedName>
        <fullName evidence="1">Uncharacterized protein</fullName>
    </submittedName>
</protein>
<reference evidence="1 2" key="1">
    <citation type="journal article" date="2016" name="Nat. Commun.">
        <title>Extremotolerant tardigrade genome and improved radiotolerance of human cultured cells by tardigrade-unique protein.</title>
        <authorList>
            <person name="Hashimoto T."/>
            <person name="Horikawa D.D."/>
            <person name="Saito Y."/>
            <person name="Kuwahara H."/>
            <person name="Kozuka-Hata H."/>
            <person name="Shin-I T."/>
            <person name="Minakuchi Y."/>
            <person name="Ohishi K."/>
            <person name="Motoyama A."/>
            <person name="Aizu T."/>
            <person name="Enomoto A."/>
            <person name="Kondo K."/>
            <person name="Tanaka S."/>
            <person name="Hara Y."/>
            <person name="Koshikawa S."/>
            <person name="Sagara H."/>
            <person name="Miura T."/>
            <person name="Yokobori S."/>
            <person name="Miyagawa K."/>
            <person name="Suzuki Y."/>
            <person name="Kubo T."/>
            <person name="Oyama M."/>
            <person name="Kohara Y."/>
            <person name="Fujiyama A."/>
            <person name="Arakawa K."/>
            <person name="Katayama T."/>
            <person name="Toyoda A."/>
            <person name="Kunieda T."/>
        </authorList>
    </citation>
    <scope>NUCLEOTIDE SEQUENCE [LARGE SCALE GENOMIC DNA]</scope>
    <source>
        <strain evidence="1 2">YOKOZUNA-1</strain>
    </source>
</reference>
<organism evidence="1 2">
    <name type="scientific">Ramazzottius varieornatus</name>
    <name type="common">Water bear</name>
    <name type="synonym">Tardigrade</name>
    <dbReference type="NCBI Taxonomy" id="947166"/>
    <lineage>
        <taxon>Eukaryota</taxon>
        <taxon>Metazoa</taxon>
        <taxon>Ecdysozoa</taxon>
        <taxon>Tardigrada</taxon>
        <taxon>Eutardigrada</taxon>
        <taxon>Parachela</taxon>
        <taxon>Hypsibioidea</taxon>
        <taxon>Ramazzottiidae</taxon>
        <taxon>Ramazzottius</taxon>
    </lineage>
</organism>
<keyword evidence="2" id="KW-1185">Reference proteome</keyword>
<dbReference type="EMBL" id="BDGG01000001">
    <property type="protein sequence ID" value="GAU90444.1"/>
    <property type="molecule type" value="Genomic_DNA"/>
</dbReference>
<dbReference type="Proteomes" id="UP000186922">
    <property type="component" value="Unassembled WGS sequence"/>
</dbReference>
<name>A0A1D1UL66_RAMVA</name>
<gene>
    <name evidence="1" type="primary">RvY_02858-1</name>
    <name evidence="1" type="synonym">RvY_02858.1</name>
    <name evidence="1" type="ORF">RvY_02858</name>
</gene>
<accession>A0A1D1UL66</accession>
<evidence type="ECO:0000313" key="1">
    <source>
        <dbReference type="EMBL" id="GAU90444.1"/>
    </source>
</evidence>
<dbReference type="AlphaFoldDB" id="A0A1D1UL66"/>
<proteinExistence type="predicted"/>
<comment type="caution">
    <text evidence="1">The sequence shown here is derived from an EMBL/GenBank/DDBJ whole genome shotgun (WGS) entry which is preliminary data.</text>
</comment>